<name>A0A6G9Z754_9NOCA</name>
<protein>
    <submittedName>
        <fullName evidence="1">Uncharacterized protein</fullName>
    </submittedName>
</protein>
<evidence type="ECO:0000313" key="1">
    <source>
        <dbReference type="EMBL" id="QIS21274.1"/>
    </source>
</evidence>
<gene>
    <name evidence="1" type="ORF">F6W96_26055</name>
</gene>
<evidence type="ECO:0000313" key="2">
    <source>
        <dbReference type="Proteomes" id="UP000500953"/>
    </source>
</evidence>
<dbReference type="AlphaFoldDB" id="A0A6G9Z754"/>
<dbReference type="Proteomes" id="UP000500953">
    <property type="component" value="Chromosome"/>
</dbReference>
<accession>A0A6G9Z754</accession>
<sequence length="128" mass="14570">MPNAMKRKGSAFERSQRDYARANGFPHCETTRAGYQRDAGDNHLDPVNGLGVGVIQQCKNTRAPQWNTWVAELEAQKREAKADFAFLTWKRRGVADPGEQFALMPVREVLKLLRCAGYGQEWPHDERP</sequence>
<proteinExistence type="predicted"/>
<dbReference type="EMBL" id="CP046173">
    <property type="protein sequence ID" value="QIS21274.1"/>
    <property type="molecule type" value="Genomic_DNA"/>
</dbReference>
<organism evidence="1 2">
    <name type="scientific">Nocardia terpenica</name>
    <dbReference type="NCBI Taxonomy" id="455432"/>
    <lineage>
        <taxon>Bacteria</taxon>
        <taxon>Bacillati</taxon>
        <taxon>Actinomycetota</taxon>
        <taxon>Actinomycetes</taxon>
        <taxon>Mycobacteriales</taxon>
        <taxon>Nocardiaceae</taxon>
        <taxon>Nocardia</taxon>
    </lineage>
</organism>
<reference evidence="1 2" key="1">
    <citation type="journal article" date="2019" name="ACS Chem. Biol.">
        <title>Identification and Mobilization of a Cryptic Antibiotic Biosynthesis Gene Locus from a Human-Pathogenic Nocardia Isolate.</title>
        <authorList>
            <person name="Herisse M."/>
            <person name="Ishida K."/>
            <person name="Porter J.L."/>
            <person name="Howden B."/>
            <person name="Hertweck C."/>
            <person name="Stinear T.P."/>
            <person name="Pidot S.J."/>
        </authorList>
    </citation>
    <scope>NUCLEOTIDE SEQUENCE [LARGE SCALE GENOMIC DNA]</scope>
    <source>
        <strain evidence="1 2">AUSMDU00012715</strain>
    </source>
</reference>